<dbReference type="PROSITE" id="PS50850">
    <property type="entry name" value="MFS"/>
    <property type="match status" value="1"/>
</dbReference>
<dbReference type="PANTHER" id="PTHR43826:SF3">
    <property type="entry name" value="GLUCOSE-6-PHOSPHATE EXCHANGER SLC37A4"/>
    <property type="match status" value="1"/>
</dbReference>
<feature type="transmembrane region" description="Helical" evidence="5">
    <location>
        <begin position="503"/>
        <end position="530"/>
    </location>
</feature>
<protein>
    <recommendedName>
        <fullName evidence="6">Major facilitator superfamily (MFS) profile domain-containing protein</fullName>
    </recommendedName>
</protein>
<name>A0AAW1Q430_9CHLO</name>
<dbReference type="EMBL" id="JALJOQ010000001">
    <property type="protein sequence ID" value="KAK9815127.1"/>
    <property type="molecule type" value="Genomic_DNA"/>
</dbReference>
<dbReference type="Pfam" id="PF07690">
    <property type="entry name" value="MFS_1"/>
    <property type="match status" value="1"/>
</dbReference>
<feature type="transmembrane region" description="Helical" evidence="5">
    <location>
        <begin position="212"/>
        <end position="232"/>
    </location>
</feature>
<keyword evidence="4 5" id="KW-0472">Membrane</keyword>
<evidence type="ECO:0000256" key="1">
    <source>
        <dbReference type="ARBA" id="ARBA00004127"/>
    </source>
</evidence>
<evidence type="ECO:0000256" key="2">
    <source>
        <dbReference type="ARBA" id="ARBA00022692"/>
    </source>
</evidence>
<sequence>MPEQALSGVGFASDNTVLPGFGVGAICKACCKPPGLLAASLQGAREAQLRSRMLPGRPLQSRTTNVVASTLIRAPVVRRHVLRAARGTCTLRSPLQCARRPALVVRAAGGDSADSTEAEARLAFKSQLTAELKEPGSTAAAAVSGRPARIQGMEGLTSLQDLKEGYPKQFVFRRLLVFISIVIGYAAFYLTRNSLTYTAPVMVADPKLGMDITQIGVMTSIFPIMYGFSKFASGVLGARSSPRYLLAGGLMATAAVNIGFGFGTSMVWFSCFWALNGILQGFGGPCCARILTSWFATAERGTYWGMWNIAHNLGGFSAPLLAGSAARSLGWKWGMWAPGIVGMVVGVLLLFFVRDSPEAIGYPPVEAVEKKKKAPTTAGTEEKESLLSLLVNNVLTNPYIWGMALTYFFIYVVRQGVTSWFVFYLIKAKGVTDAGAAAVRVSGLEVGGLFGSLLAGRISDWMVKRSGGKGGNVGKRVQVVMAYTVGVAAMLLAFYVAPVGVTWLQWLTVFMIGFFLYGPQMLIGLCGAELVGPESVGASEGFLGWVAYLGAANAGIPLSIIVKNYGWEAYFLALGIACGMALLLLAPMVNLKSYVQREEAARLKAA</sequence>
<feature type="domain" description="Major facilitator superfamily (MFS) profile" evidence="6">
    <location>
        <begin position="177"/>
        <end position="593"/>
    </location>
</feature>
<evidence type="ECO:0000256" key="5">
    <source>
        <dbReference type="SAM" id="Phobius"/>
    </source>
</evidence>
<feature type="transmembrane region" description="Helical" evidence="5">
    <location>
        <begin position="405"/>
        <end position="426"/>
    </location>
</feature>
<feature type="transmembrane region" description="Helical" evidence="5">
    <location>
        <begin position="438"/>
        <end position="456"/>
    </location>
</feature>
<dbReference type="Proteomes" id="UP001465755">
    <property type="component" value="Unassembled WGS sequence"/>
</dbReference>
<dbReference type="InterPro" id="IPR051337">
    <property type="entry name" value="OPA_Antiporter"/>
</dbReference>
<evidence type="ECO:0000256" key="3">
    <source>
        <dbReference type="ARBA" id="ARBA00022989"/>
    </source>
</evidence>
<dbReference type="SUPFAM" id="SSF103473">
    <property type="entry name" value="MFS general substrate transporter"/>
    <property type="match status" value="1"/>
</dbReference>
<dbReference type="GO" id="GO:0012505">
    <property type="term" value="C:endomembrane system"/>
    <property type="evidence" value="ECO:0007669"/>
    <property type="project" value="UniProtKB-SubCell"/>
</dbReference>
<dbReference type="InterPro" id="IPR036259">
    <property type="entry name" value="MFS_trans_sf"/>
</dbReference>
<evidence type="ECO:0000259" key="6">
    <source>
        <dbReference type="PROSITE" id="PS50850"/>
    </source>
</evidence>
<evidence type="ECO:0000313" key="7">
    <source>
        <dbReference type="EMBL" id="KAK9815127.1"/>
    </source>
</evidence>
<dbReference type="GO" id="GO:0061513">
    <property type="term" value="F:glucose 6-phosphate:phosphate antiporter activity"/>
    <property type="evidence" value="ECO:0007669"/>
    <property type="project" value="TreeGrafter"/>
</dbReference>
<comment type="subcellular location">
    <subcellularLocation>
        <location evidence="1">Endomembrane system</location>
        <topology evidence="1">Multi-pass membrane protein</topology>
    </subcellularLocation>
</comment>
<keyword evidence="3 5" id="KW-1133">Transmembrane helix</keyword>
<feature type="transmembrane region" description="Helical" evidence="5">
    <location>
        <begin position="542"/>
        <end position="563"/>
    </location>
</feature>
<dbReference type="GO" id="GO:0035435">
    <property type="term" value="P:phosphate ion transmembrane transport"/>
    <property type="evidence" value="ECO:0007669"/>
    <property type="project" value="TreeGrafter"/>
</dbReference>
<keyword evidence="8" id="KW-1185">Reference proteome</keyword>
<feature type="transmembrane region" description="Helical" evidence="5">
    <location>
        <begin position="569"/>
        <end position="589"/>
    </location>
</feature>
<comment type="caution">
    <text evidence="7">The sequence shown here is derived from an EMBL/GenBank/DDBJ whole genome shotgun (WGS) entry which is preliminary data.</text>
</comment>
<feature type="transmembrane region" description="Helical" evidence="5">
    <location>
        <begin position="333"/>
        <end position="353"/>
    </location>
</feature>
<proteinExistence type="predicted"/>
<organism evidence="7 8">
    <name type="scientific">Symbiochloris irregularis</name>
    <dbReference type="NCBI Taxonomy" id="706552"/>
    <lineage>
        <taxon>Eukaryota</taxon>
        <taxon>Viridiplantae</taxon>
        <taxon>Chlorophyta</taxon>
        <taxon>core chlorophytes</taxon>
        <taxon>Trebouxiophyceae</taxon>
        <taxon>Trebouxiales</taxon>
        <taxon>Trebouxiaceae</taxon>
        <taxon>Symbiochloris</taxon>
    </lineage>
</organism>
<dbReference type="PANTHER" id="PTHR43826">
    <property type="entry name" value="GLUCOSE-6-PHOSPHATE EXCHANGER SLC37A4"/>
    <property type="match status" value="1"/>
</dbReference>
<evidence type="ECO:0000313" key="8">
    <source>
        <dbReference type="Proteomes" id="UP001465755"/>
    </source>
</evidence>
<evidence type="ECO:0000256" key="4">
    <source>
        <dbReference type="ARBA" id="ARBA00023136"/>
    </source>
</evidence>
<keyword evidence="2 5" id="KW-0812">Transmembrane</keyword>
<feature type="transmembrane region" description="Helical" evidence="5">
    <location>
        <begin position="175"/>
        <end position="192"/>
    </location>
</feature>
<feature type="transmembrane region" description="Helical" evidence="5">
    <location>
        <begin position="477"/>
        <end position="497"/>
    </location>
</feature>
<gene>
    <name evidence="7" type="ORF">WJX73_008221</name>
</gene>
<feature type="transmembrane region" description="Helical" evidence="5">
    <location>
        <begin position="244"/>
        <end position="275"/>
    </location>
</feature>
<reference evidence="7 8" key="1">
    <citation type="journal article" date="2024" name="Nat. Commun.">
        <title>Phylogenomics reveals the evolutionary origins of lichenization in chlorophyte algae.</title>
        <authorList>
            <person name="Puginier C."/>
            <person name="Libourel C."/>
            <person name="Otte J."/>
            <person name="Skaloud P."/>
            <person name="Haon M."/>
            <person name="Grisel S."/>
            <person name="Petersen M."/>
            <person name="Berrin J.G."/>
            <person name="Delaux P.M."/>
            <person name="Dal Grande F."/>
            <person name="Keller J."/>
        </authorList>
    </citation>
    <scope>NUCLEOTIDE SEQUENCE [LARGE SCALE GENOMIC DNA]</scope>
    <source>
        <strain evidence="7 8">SAG 2036</strain>
    </source>
</reference>
<dbReference type="GO" id="GO:0016020">
    <property type="term" value="C:membrane"/>
    <property type="evidence" value="ECO:0007669"/>
    <property type="project" value="UniProtKB-ARBA"/>
</dbReference>
<accession>A0AAW1Q430</accession>
<dbReference type="InterPro" id="IPR020846">
    <property type="entry name" value="MFS_dom"/>
</dbReference>
<dbReference type="Gene3D" id="1.20.1250.20">
    <property type="entry name" value="MFS general substrate transporter like domains"/>
    <property type="match status" value="2"/>
</dbReference>
<dbReference type="AlphaFoldDB" id="A0AAW1Q430"/>
<dbReference type="InterPro" id="IPR011701">
    <property type="entry name" value="MFS"/>
</dbReference>